<evidence type="ECO:0000313" key="7">
    <source>
        <dbReference type="Proteomes" id="UP000799538"/>
    </source>
</evidence>
<dbReference type="InterPro" id="IPR001128">
    <property type="entry name" value="Cyt_P450"/>
</dbReference>
<dbReference type="Proteomes" id="UP000799538">
    <property type="component" value="Unassembled WGS sequence"/>
</dbReference>
<accession>A0A6A6G0S9</accession>
<keyword evidence="3" id="KW-0349">Heme</keyword>
<evidence type="ECO:0000256" key="3">
    <source>
        <dbReference type="ARBA" id="ARBA00022617"/>
    </source>
</evidence>
<dbReference type="OrthoDB" id="1470350at2759"/>
<dbReference type="GO" id="GO:0005506">
    <property type="term" value="F:iron ion binding"/>
    <property type="evidence" value="ECO:0007669"/>
    <property type="project" value="InterPro"/>
</dbReference>
<dbReference type="InterPro" id="IPR036396">
    <property type="entry name" value="Cyt_P450_sf"/>
</dbReference>
<dbReference type="GO" id="GO:0004497">
    <property type="term" value="F:monooxygenase activity"/>
    <property type="evidence" value="ECO:0007669"/>
    <property type="project" value="InterPro"/>
</dbReference>
<keyword evidence="4" id="KW-0479">Metal-binding</keyword>
<comment type="cofactor">
    <cofactor evidence="1">
        <name>heme</name>
        <dbReference type="ChEBI" id="CHEBI:30413"/>
    </cofactor>
</comment>
<keyword evidence="7" id="KW-1185">Reference proteome</keyword>
<keyword evidence="5" id="KW-0408">Iron</keyword>
<proteinExistence type="inferred from homology"/>
<dbReference type="SUPFAM" id="SSF48264">
    <property type="entry name" value="Cytochrome P450"/>
    <property type="match status" value="1"/>
</dbReference>
<dbReference type="AlphaFoldDB" id="A0A6A6G0S9"/>
<dbReference type="InterPro" id="IPR050121">
    <property type="entry name" value="Cytochrome_P450_monoxygenase"/>
</dbReference>
<evidence type="ECO:0000313" key="6">
    <source>
        <dbReference type="EMBL" id="KAF2219243.1"/>
    </source>
</evidence>
<protein>
    <submittedName>
        <fullName evidence="6">Cytochrome P450</fullName>
    </submittedName>
</protein>
<dbReference type="EMBL" id="ML992518">
    <property type="protein sequence ID" value="KAF2219243.1"/>
    <property type="molecule type" value="Genomic_DNA"/>
</dbReference>
<evidence type="ECO:0000256" key="1">
    <source>
        <dbReference type="ARBA" id="ARBA00001971"/>
    </source>
</evidence>
<evidence type="ECO:0000256" key="2">
    <source>
        <dbReference type="ARBA" id="ARBA00010617"/>
    </source>
</evidence>
<dbReference type="GO" id="GO:0020037">
    <property type="term" value="F:heme binding"/>
    <property type="evidence" value="ECO:0007669"/>
    <property type="project" value="InterPro"/>
</dbReference>
<comment type="similarity">
    <text evidence="2">Belongs to the cytochrome P450 family.</text>
</comment>
<dbReference type="Gene3D" id="1.10.630.10">
    <property type="entry name" value="Cytochrome P450"/>
    <property type="match status" value="1"/>
</dbReference>
<dbReference type="PANTHER" id="PTHR24305:SF210">
    <property type="entry name" value="CYTOCHROME P450 MONOOXYGENASE ASQL-RELATED"/>
    <property type="match status" value="1"/>
</dbReference>
<dbReference type="Pfam" id="PF00067">
    <property type="entry name" value="p450"/>
    <property type="match status" value="1"/>
</dbReference>
<dbReference type="GO" id="GO:0016705">
    <property type="term" value="F:oxidoreductase activity, acting on paired donors, with incorporation or reduction of molecular oxygen"/>
    <property type="evidence" value="ECO:0007669"/>
    <property type="project" value="InterPro"/>
</dbReference>
<gene>
    <name evidence="6" type="ORF">BDZ85DRAFT_206415</name>
</gene>
<evidence type="ECO:0000256" key="5">
    <source>
        <dbReference type="ARBA" id="ARBA00023004"/>
    </source>
</evidence>
<evidence type="ECO:0000256" key="4">
    <source>
        <dbReference type="ARBA" id="ARBA00022723"/>
    </source>
</evidence>
<organism evidence="6 7">
    <name type="scientific">Elsinoe ampelina</name>
    <dbReference type="NCBI Taxonomy" id="302913"/>
    <lineage>
        <taxon>Eukaryota</taxon>
        <taxon>Fungi</taxon>
        <taxon>Dikarya</taxon>
        <taxon>Ascomycota</taxon>
        <taxon>Pezizomycotina</taxon>
        <taxon>Dothideomycetes</taxon>
        <taxon>Dothideomycetidae</taxon>
        <taxon>Myriangiales</taxon>
        <taxon>Elsinoaceae</taxon>
        <taxon>Elsinoe</taxon>
    </lineage>
</organism>
<sequence>MLGLYLVSSIVYNLWFHPLASVPGPILGRCCLLWRFHHSMSGRYHRTIEEEHRKHGSVFRVSPNELSFASATSWKTIYGYPPAGQIPCIKSEFYDVFAAGYDSKCIGSERNPERHAEMTKNLGAAFSTKALAEQEQVIKDCVHGMLAKLRVKGSSPEGLNMTHWYETIAFDILGEMAFGESFRCIEKERPHFWFEMLTKYVFFITLVDNLRRWPAVLAVGRLIAPLTAGIQEKNHSYSRDLIRRRLAKRGGRKDFLANIVDKVESGSVSAEELTAHSANLAHVMIDVHCVAGGETISTFLASTTYHLCKYPICLRQLQIELRGRFATVEEITATATSQLPYLHAVIQESLRLFTPGSQGFPRLSPGKWIDGMWTPQGVTNNSWTEVYTSAWTATYDDNYFKDPYCFVPKLWLDSDSGDVREASQPFSLGPPGCIGRKSVACLPRI</sequence>
<dbReference type="PANTHER" id="PTHR24305">
    <property type="entry name" value="CYTOCHROME P450"/>
    <property type="match status" value="1"/>
</dbReference>
<name>A0A6A6G0S9_9PEZI</name>
<dbReference type="CDD" id="cd11058">
    <property type="entry name" value="CYP60B-like"/>
    <property type="match status" value="1"/>
</dbReference>
<reference evidence="7" key="1">
    <citation type="journal article" date="2020" name="Stud. Mycol.">
        <title>101 Dothideomycetes genomes: A test case for predicting lifestyles and emergence of pathogens.</title>
        <authorList>
            <person name="Haridas S."/>
            <person name="Albert R."/>
            <person name="Binder M."/>
            <person name="Bloem J."/>
            <person name="LaButti K."/>
            <person name="Salamov A."/>
            <person name="Andreopoulos B."/>
            <person name="Baker S."/>
            <person name="Barry K."/>
            <person name="Bills G."/>
            <person name="Bluhm B."/>
            <person name="Cannon C."/>
            <person name="Castanera R."/>
            <person name="Culley D."/>
            <person name="Daum C."/>
            <person name="Ezra D."/>
            <person name="Gonzalez J."/>
            <person name="Henrissat B."/>
            <person name="Kuo A."/>
            <person name="Liang C."/>
            <person name="Lipzen A."/>
            <person name="Lutzoni F."/>
            <person name="Magnuson J."/>
            <person name="Mondo S."/>
            <person name="Nolan M."/>
            <person name="Ohm R."/>
            <person name="Pangilinan J."/>
            <person name="Park H.-J."/>
            <person name="Ramirez L."/>
            <person name="Alfaro M."/>
            <person name="Sun H."/>
            <person name="Tritt A."/>
            <person name="Yoshinaga Y."/>
            <person name="Zwiers L.-H."/>
            <person name="Turgeon B."/>
            <person name="Goodwin S."/>
            <person name="Spatafora J."/>
            <person name="Crous P."/>
            <person name="Grigoriev I."/>
        </authorList>
    </citation>
    <scope>NUCLEOTIDE SEQUENCE [LARGE SCALE GENOMIC DNA]</scope>
    <source>
        <strain evidence="7">CECT 20119</strain>
    </source>
</reference>